<proteinExistence type="predicted"/>
<feature type="transmembrane region" description="Helical" evidence="1">
    <location>
        <begin position="269"/>
        <end position="293"/>
    </location>
</feature>
<dbReference type="eggNOG" id="ENOG5030IVW">
    <property type="taxonomic scope" value="Bacteria"/>
</dbReference>
<feature type="transmembrane region" description="Helical" evidence="1">
    <location>
        <begin position="186"/>
        <end position="206"/>
    </location>
</feature>
<keyword evidence="1" id="KW-1133">Transmembrane helix</keyword>
<sequence>MIGPLAGIVAMIPMLLVFCVGLVIVVARRPVVRIGHHNHARLVAIHRQTVRWRGLGLAAGLLAALACAMLAGTALGRFVGLAPAALGAGLIIGTIVGERTARAPLGTTREAGLGERRIGDLLRGQSLWPMVASTGLLVAILALGTVLGSPDDLGRAGRALARTCQLVSDGVPTTAGERSGPWPGSFYTLPLGGAFIVLGVLAFVALKSIAARRAAGSESEDLDRLTRSWSTGNVLRASTVSALLIAGPLATVMGATLSAMDCRASTDTFVQWMALAAGVVATGLGLALLASLFMAPRLVVDDLPGALPPPAGAGVRVR</sequence>
<keyword evidence="1" id="KW-0472">Membrane</keyword>
<dbReference type="RefSeq" id="WP_010851927.1">
    <property type="nucleotide sequence ID" value="NZ_HF570956.1"/>
</dbReference>
<feature type="transmembrane region" description="Helical" evidence="1">
    <location>
        <begin position="54"/>
        <end position="72"/>
    </location>
</feature>
<dbReference type="STRING" id="1193181.BN10_1390009"/>
<gene>
    <name evidence="2" type="ORF">BN10_1390009</name>
</gene>
<reference evidence="2 3" key="1">
    <citation type="journal article" date="2013" name="ISME J.">
        <title>A metabolic model for members of the genus Tetrasphaera involved in enhanced biological phosphorus removal.</title>
        <authorList>
            <person name="Kristiansen R."/>
            <person name="Nguyen H.T.T."/>
            <person name="Saunders A.M."/>
            <person name="Nielsen J.L."/>
            <person name="Wimmer R."/>
            <person name="Le V.Q."/>
            <person name="McIlroy S.J."/>
            <person name="Petrovski S."/>
            <person name="Seviour R.J."/>
            <person name="Calteau A."/>
            <person name="Nielsen K.L."/>
            <person name="Nielsen P.H."/>
        </authorList>
    </citation>
    <scope>NUCLEOTIDE SEQUENCE [LARGE SCALE GENOMIC DNA]</scope>
    <source>
        <strain evidence="2 3">Lp2</strain>
    </source>
</reference>
<comment type="caution">
    <text evidence="2">The sequence shown here is derived from an EMBL/GenBank/DDBJ whole genome shotgun (WGS) entry which is preliminary data.</text>
</comment>
<dbReference type="Proteomes" id="UP000013167">
    <property type="component" value="Unassembled WGS sequence"/>
</dbReference>
<organism evidence="2 3">
    <name type="scientific">Phycicoccus elongatus Lp2</name>
    <dbReference type="NCBI Taxonomy" id="1193181"/>
    <lineage>
        <taxon>Bacteria</taxon>
        <taxon>Bacillati</taxon>
        <taxon>Actinomycetota</taxon>
        <taxon>Actinomycetes</taxon>
        <taxon>Micrococcales</taxon>
        <taxon>Intrasporangiaceae</taxon>
        <taxon>Phycicoccus</taxon>
    </lineage>
</organism>
<feature type="transmembrane region" description="Helical" evidence="1">
    <location>
        <begin position="234"/>
        <end position="257"/>
    </location>
</feature>
<dbReference type="AlphaFoldDB" id="N0DY96"/>
<evidence type="ECO:0000256" key="1">
    <source>
        <dbReference type="SAM" id="Phobius"/>
    </source>
</evidence>
<evidence type="ECO:0000313" key="2">
    <source>
        <dbReference type="EMBL" id="CCH69177.1"/>
    </source>
</evidence>
<keyword evidence="1" id="KW-0812">Transmembrane</keyword>
<feature type="transmembrane region" description="Helical" evidence="1">
    <location>
        <begin position="78"/>
        <end position="96"/>
    </location>
</feature>
<dbReference type="HOGENOM" id="CLU_874162_0_0_11"/>
<feature type="transmembrane region" description="Helical" evidence="1">
    <location>
        <begin position="6"/>
        <end position="27"/>
    </location>
</feature>
<dbReference type="OrthoDB" id="3532123at2"/>
<evidence type="ECO:0000313" key="3">
    <source>
        <dbReference type="Proteomes" id="UP000013167"/>
    </source>
</evidence>
<dbReference type="EMBL" id="CAIZ01000045">
    <property type="protein sequence ID" value="CCH69177.1"/>
    <property type="molecule type" value="Genomic_DNA"/>
</dbReference>
<feature type="transmembrane region" description="Helical" evidence="1">
    <location>
        <begin position="126"/>
        <end position="147"/>
    </location>
</feature>
<accession>N0DY96</accession>
<keyword evidence="3" id="KW-1185">Reference proteome</keyword>
<protein>
    <submittedName>
        <fullName evidence="2">Uncharacterized protein</fullName>
    </submittedName>
</protein>
<name>N0DY96_9MICO</name>